<dbReference type="GO" id="GO:0046935">
    <property type="term" value="F:1-phosphatidylinositol-3-kinase regulator activity"/>
    <property type="evidence" value="ECO:0007669"/>
    <property type="project" value="TreeGrafter"/>
</dbReference>
<dbReference type="Proteomes" id="UP000786811">
    <property type="component" value="Unassembled WGS sequence"/>
</dbReference>
<dbReference type="PROSITE" id="PS50001">
    <property type="entry name" value="SH2"/>
    <property type="match status" value="1"/>
</dbReference>
<dbReference type="SMART" id="SM00969">
    <property type="entry name" value="SOCS_box"/>
    <property type="match status" value="1"/>
</dbReference>
<keyword evidence="4 5" id="KW-0727">SH2 domain</keyword>
<dbReference type="GO" id="GO:0046854">
    <property type="term" value="P:phosphatidylinositol phosphate biosynthetic process"/>
    <property type="evidence" value="ECO:0007669"/>
    <property type="project" value="TreeGrafter"/>
</dbReference>
<dbReference type="Gene3D" id="3.30.505.10">
    <property type="entry name" value="SH2 domain"/>
    <property type="match status" value="1"/>
</dbReference>
<evidence type="ECO:0000259" key="7">
    <source>
        <dbReference type="PROSITE" id="PS50001"/>
    </source>
</evidence>
<feature type="domain" description="SH2" evidence="7">
    <location>
        <begin position="159"/>
        <end position="266"/>
    </location>
</feature>
<dbReference type="PRINTS" id="PR00401">
    <property type="entry name" value="SH2DOMAIN"/>
</dbReference>
<evidence type="ECO:0000256" key="3">
    <source>
        <dbReference type="ARBA" id="ARBA00022786"/>
    </source>
</evidence>
<evidence type="ECO:0000256" key="5">
    <source>
        <dbReference type="PROSITE-ProRule" id="PRU00191"/>
    </source>
</evidence>
<evidence type="ECO:0000256" key="4">
    <source>
        <dbReference type="ARBA" id="ARBA00022999"/>
    </source>
</evidence>
<proteinExistence type="predicted"/>
<comment type="caution">
    <text evidence="9">The sequence shown here is derived from an EMBL/GenBank/DDBJ whole genome shotgun (WGS) entry which is preliminary data.</text>
</comment>
<dbReference type="EMBL" id="CAJNRD030001119">
    <property type="protein sequence ID" value="CAG5090524.1"/>
    <property type="molecule type" value="Genomic_DNA"/>
</dbReference>
<organism evidence="9 10">
    <name type="scientific">Cotesia congregata</name>
    <name type="common">Parasitoid wasp</name>
    <name type="synonym">Apanteles congregatus</name>
    <dbReference type="NCBI Taxonomy" id="51543"/>
    <lineage>
        <taxon>Eukaryota</taxon>
        <taxon>Metazoa</taxon>
        <taxon>Ecdysozoa</taxon>
        <taxon>Arthropoda</taxon>
        <taxon>Hexapoda</taxon>
        <taxon>Insecta</taxon>
        <taxon>Pterygota</taxon>
        <taxon>Neoptera</taxon>
        <taxon>Endopterygota</taxon>
        <taxon>Hymenoptera</taxon>
        <taxon>Apocrita</taxon>
        <taxon>Ichneumonoidea</taxon>
        <taxon>Braconidae</taxon>
        <taxon>Microgastrinae</taxon>
        <taxon>Cotesia</taxon>
    </lineage>
</organism>
<evidence type="ECO:0000256" key="1">
    <source>
        <dbReference type="ARBA" id="ARBA00022604"/>
    </source>
</evidence>
<evidence type="ECO:0000259" key="8">
    <source>
        <dbReference type="PROSITE" id="PS50225"/>
    </source>
</evidence>
<reference evidence="9" key="1">
    <citation type="submission" date="2021-04" db="EMBL/GenBank/DDBJ databases">
        <authorList>
            <person name="Chebbi M.A.C M."/>
        </authorList>
    </citation>
    <scope>NUCLEOTIDE SEQUENCE</scope>
</reference>
<accession>A0A8J2HE09</accession>
<dbReference type="GO" id="GO:0035556">
    <property type="term" value="P:intracellular signal transduction"/>
    <property type="evidence" value="ECO:0007669"/>
    <property type="project" value="InterPro"/>
</dbReference>
<dbReference type="PANTHER" id="PTHR10155">
    <property type="entry name" value="PHOSPHATIDYLINOSITOL 3-KINASE REGULATORY SUBUNIT"/>
    <property type="match status" value="1"/>
</dbReference>
<feature type="domain" description="SOCS box" evidence="8">
    <location>
        <begin position="261"/>
        <end position="310"/>
    </location>
</feature>
<feature type="region of interest" description="Disordered" evidence="6">
    <location>
        <begin position="27"/>
        <end position="47"/>
    </location>
</feature>
<dbReference type="InterPro" id="IPR000980">
    <property type="entry name" value="SH2"/>
</dbReference>
<evidence type="ECO:0000313" key="10">
    <source>
        <dbReference type="Proteomes" id="UP000786811"/>
    </source>
</evidence>
<evidence type="ECO:0000256" key="2">
    <source>
        <dbReference type="ARBA" id="ARBA00022700"/>
    </source>
</evidence>
<dbReference type="InterPro" id="IPR001496">
    <property type="entry name" value="SOCS_box"/>
</dbReference>
<dbReference type="Pfam" id="PF00017">
    <property type="entry name" value="SH2"/>
    <property type="match status" value="1"/>
</dbReference>
<dbReference type="Pfam" id="PF07525">
    <property type="entry name" value="SOCS_box"/>
    <property type="match status" value="1"/>
</dbReference>
<dbReference type="GO" id="GO:0009968">
    <property type="term" value="P:negative regulation of signal transduction"/>
    <property type="evidence" value="ECO:0007669"/>
    <property type="project" value="UniProtKB-KW"/>
</dbReference>
<dbReference type="SUPFAM" id="SSF158235">
    <property type="entry name" value="SOCS box-like"/>
    <property type="match status" value="1"/>
</dbReference>
<dbReference type="OrthoDB" id="6270897at2759"/>
<keyword evidence="2" id="KW-0734">Signal transduction inhibitor</keyword>
<name>A0A8J2HE09_COTCN</name>
<gene>
    <name evidence="9" type="ORF">HICCMSTLAB_LOCUS5666</name>
</gene>
<dbReference type="SMART" id="SM00252">
    <property type="entry name" value="SH2"/>
    <property type="match status" value="1"/>
</dbReference>
<sequence>MDEKKSISFLKSIKKKLSVKNFHKFRKKNTVKEPHESDAGTSGADLKEINAPSHEIFAGLKEDCLSINDSVDLKLSERISQSEDAVDFENQRNADHSKIETMCNSKESTHINTNTITTVHTHNNFSRGENNLDEPNVINEESSQSTLSLELLKLSKYGWYWGPMSGEQADAQLLSEPDGAFLIRDSSDDRHLLTLSFKSAGKLLHARIEHSGGMFSLCNQGESGRFSSIPALVDHSMSFSKYSVFCYSRPRHPGHPAFPVRLTKPVSRFTQIRSLQYLCRFVIRQNTRRDNIHKLPLPEAIKRYVEEDYY</sequence>
<keyword evidence="1" id="KW-0341">Growth regulation</keyword>
<dbReference type="SUPFAM" id="SSF55550">
    <property type="entry name" value="SH2 domain"/>
    <property type="match status" value="1"/>
</dbReference>
<dbReference type="PANTHER" id="PTHR10155:SF32">
    <property type="entry name" value="LP02169P"/>
    <property type="match status" value="1"/>
</dbReference>
<dbReference type="PROSITE" id="PS50225">
    <property type="entry name" value="SOCS"/>
    <property type="match status" value="1"/>
</dbReference>
<evidence type="ECO:0000313" key="9">
    <source>
        <dbReference type="EMBL" id="CAG5090524.1"/>
    </source>
</evidence>
<keyword evidence="3" id="KW-0833">Ubl conjugation pathway</keyword>
<dbReference type="SMART" id="SM00253">
    <property type="entry name" value="SOCS"/>
    <property type="match status" value="1"/>
</dbReference>
<dbReference type="InterPro" id="IPR036036">
    <property type="entry name" value="SOCS_box-like_dom_sf"/>
</dbReference>
<protein>
    <submittedName>
        <fullName evidence="9">Similar to SOCS6: Suppressor of cytokine signaling 6 (Homo sapiens)</fullName>
    </submittedName>
</protein>
<dbReference type="InterPro" id="IPR036860">
    <property type="entry name" value="SH2_dom_sf"/>
</dbReference>
<evidence type="ECO:0000256" key="6">
    <source>
        <dbReference type="SAM" id="MobiDB-lite"/>
    </source>
</evidence>
<dbReference type="GO" id="GO:0005942">
    <property type="term" value="C:phosphatidylinositol 3-kinase complex"/>
    <property type="evidence" value="ECO:0007669"/>
    <property type="project" value="TreeGrafter"/>
</dbReference>
<dbReference type="AlphaFoldDB" id="A0A8J2HE09"/>
<keyword evidence="10" id="KW-1185">Reference proteome</keyword>